<evidence type="ECO:0000256" key="3">
    <source>
        <dbReference type="ARBA" id="ARBA00022692"/>
    </source>
</evidence>
<dbReference type="GO" id="GO:0005886">
    <property type="term" value="C:plasma membrane"/>
    <property type="evidence" value="ECO:0007669"/>
    <property type="project" value="UniProtKB-SubCell"/>
</dbReference>
<evidence type="ECO:0000256" key="2">
    <source>
        <dbReference type="ARBA" id="ARBA00022475"/>
    </source>
</evidence>
<dbReference type="AlphaFoldDB" id="A0A6J6L889"/>
<dbReference type="Gene3D" id="1.20.1250.20">
    <property type="entry name" value="MFS general substrate transporter like domains"/>
    <property type="match status" value="1"/>
</dbReference>
<feature type="domain" description="Major facilitator superfamily (MFS) profile" evidence="7">
    <location>
        <begin position="16"/>
        <end position="402"/>
    </location>
</feature>
<dbReference type="PRINTS" id="PR01988">
    <property type="entry name" value="EXPORTERBACE"/>
</dbReference>
<dbReference type="InterPro" id="IPR022324">
    <property type="entry name" value="Bacilysin_exporter_BacE_put"/>
</dbReference>
<name>A0A6J6L889_9ZZZZ</name>
<feature type="transmembrane region" description="Helical" evidence="6">
    <location>
        <begin position="220"/>
        <end position="238"/>
    </location>
</feature>
<feature type="transmembrane region" description="Helical" evidence="6">
    <location>
        <begin position="289"/>
        <end position="308"/>
    </location>
</feature>
<feature type="transmembrane region" description="Helical" evidence="6">
    <location>
        <begin position="21"/>
        <end position="45"/>
    </location>
</feature>
<dbReference type="InterPro" id="IPR036259">
    <property type="entry name" value="MFS_trans_sf"/>
</dbReference>
<dbReference type="CDD" id="cd06173">
    <property type="entry name" value="MFS_MefA_like"/>
    <property type="match status" value="1"/>
</dbReference>
<feature type="transmembrane region" description="Helical" evidence="6">
    <location>
        <begin position="83"/>
        <end position="103"/>
    </location>
</feature>
<dbReference type="PROSITE" id="PS50850">
    <property type="entry name" value="MFS"/>
    <property type="match status" value="1"/>
</dbReference>
<accession>A0A6J6L889</accession>
<feature type="transmembrane region" description="Helical" evidence="6">
    <location>
        <begin position="374"/>
        <end position="397"/>
    </location>
</feature>
<feature type="transmembrane region" description="Helical" evidence="6">
    <location>
        <begin position="51"/>
        <end position="71"/>
    </location>
</feature>
<proteinExistence type="predicted"/>
<evidence type="ECO:0000256" key="5">
    <source>
        <dbReference type="ARBA" id="ARBA00023136"/>
    </source>
</evidence>
<keyword evidence="5 6" id="KW-0472">Membrane</keyword>
<feature type="transmembrane region" description="Helical" evidence="6">
    <location>
        <begin position="148"/>
        <end position="172"/>
    </location>
</feature>
<feature type="transmembrane region" description="Helical" evidence="6">
    <location>
        <begin position="348"/>
        <end position="368"/>
    </location>
</feature>
<evidence type="ECO:0000256" key="1">
    <source>
        <dbReference type="ARBA" id="ARBA00004651"/>
    </source>
</evidence>
<dbReference type="SUPFAM" id="SSF103473">
    <property type="entry name" value="MFS general substrate transporter"/>
    <property type="match status" value="1"/>
</dbReference>
<dbReference type="EMBL" id="CAEZWR010000020">
    <property type="protein sequence ID" value="CAB4656993.1"/>
    <property type="molecule type" value="Genomic_DNA"/>
</dbReference>
<dbReference type="PANTHER" id="PTHR23513:SF11">
    <property type="entry name" value="STAPHYLOFERRIN A TRANSPORTER"/>
    <property type="match status" value="1"/>
</dbReference>
<dbReference type="PANTHER" id="PTHR23513">
    <property type="entry name" value="INTEGRAL MEMBRANE EFFLUX PROTEIN-RELATED"/>
    <property type="match status" value="1"/>
</dbReference>
<evidence type="ECO:0000313" key="8">
    <source>
        <dbReference type="EMBL" id="CAB4656993.1"/>
    </source>
</evidence>
<feature type="transmembrane region" description="Helical" evidence="6">
    <location>
        <begin position="258"/>
        <end position="277"/>
    </location>
</feature>
<dbReference type="InterPro" id="IPR020846">
    <property type="entry name" value="MFS_dom"/>
</dbReference>
<feature type="transmembrane region" description="Helical" evidence="6">
    <location>
        <begin position="178"/>
        <end position="199"/>
    </location>
</feature>
<dbReference type="Pfam" id="PF07690">
    <property type="entry name" value="MFS_1"/>
    <property type="match status" value="1"/>
</dbReference>
<organism evidence="8">
    <name type="scientific">freshwater metagenome</name>
    <dbReference type="NCBI Taxonomy" id="449393"/>
    <lineage>
        <taxon>unclassified sequences</taxon>
        <taxon>metagenomes</taxon>
        <taxon>ecological metagenomes</taxon>
    </lineage>
</organism>
<protein>
    <submittedName>
        <fullName evidence="8">Unannotated protein</fullName>
    </submittedName>
</protein>
<sequence>MFARLIPMNSVLRIQTYRRIFISRFISNLGNGIAPIALAFGVLAIPGTDATSLSIVLAAQAIPLILVLPFGGVIADRLGRAKVIALSDTVLGVVVMTIAVLFFTDSATVLSLAILGAIAGCLNGLWWPAYAGMVPDAVEDEFLQPANAYLSIASNGGLILGSALGGILVALFGPGLAIAIDASSFLISAWLIFTIRHIAKPHDSGESMLGDLAEGWRVFISYRWVVVIVAAFSVVLLAGRGSLEVLGPVLAVEHYGGAAGWSAVLACESLGLLLGAFMVSKLQVKRPMVFAMSLTFALPVLLVFLSLALPLWLIALAALALGIAYESLGVLWFTALQTHIPRESLSRVSAYDAMGSLMLGPLGLALAGPLAAAIGLQGAFLIAAITAFLAIAASLAAPSVRKLAA</sequence>
<gene>
    <name evidence="8" type="ORF">UFOPK2282_00287</name>
</gene>
<reference evidence="8" key="1">
    <citation type="submission" date="2020-05" db="EMBL/GenBank/DDBJ databases">
        <authorList>
            <person name="Chiriac C."/>
            <person name="Salcher M."/>
            <person name="Ghai R."/>
            <person name="Kavagutti S V."/>
        </authorList>
    </citation>
    <scope>NUCLEOTIDE SEQUENCE</scope>
</reference>
<dbReference type="GO" id="GO:0022857">
    <property type="term" value="F:transmembrane transporter activity"/>
    <property type="evidence" value="ECO:0007669"/>
    <property type="project" value="InterPro"/>
</dbReference>
<evidence type="ECO:0000259" key="7">
    <source>
        <dbReference type="PROSITE" id="PS50850"/>
    </source>
</evidence>
<dbReference type="InterPro" id="IPR011701">
    <property type="entry name" value="MFS"/>
</dbReference>
<feature type="transmembrane region" description="Helical" evidence="6">
    <location>
        <begin position="109"/>
        <end position="127"/>
    </location>
</feature>
<evidence type="ECO:0000256" key="6">
    <source>
        <dbReference type="SAM" id="Phobius"/>
    </source>
</evidence>
<keyword evidence="2" id="KW-1003">Cell membrane</keyword>
<feature type="transmembrane region" description="Helical" evidence="6">
    <location>
        <begin position="314"/>
        <end position="336"/>
    </location>
</feature>
<comment type="subcellular location">
    <subcellularLocation>
        <location evidence="1">Cell membrane</location>
        <topology evidence="1">Multi-pass membrane protein</topology>
    </subcellularLocation>
</comment>
<keyword evidence="4 6" id="KW-1133">Transmembrane helix</keyword>
<evidence type="ECO:0000256" key="4">
    <source>
        <dbReference type="ARBA" id="ARBA00022989"/>
    </source>
</evidence>
<keyword evidence="3 6" id="KW-0812">Transmembrane</keyword>